<name>A0ABU6E7S4_9ENTR</name>
<protein>
    <submittedName>
        <fullName evidence="1">Bor family protein</fullName>
    </submittedName>
</protein>
<organism evidence="1 2">
    <name type="scientific">Enterobacter vonholyi</name>
    <dbReference type="NCBI Taxonomy" id="2797505"/>
    <lineage>
        <taxon>Bacteria</taxon>
        <taxon>Pseudomonadati</taxon>
        <taxon>Pseudomonadota</taxon>
        <taxon>Gammaproteobacteria</taxon>
        <taxon>Enterobacterales</taxon>
        <taxon>Enterobacteriaceae</taxon>
        <taxon>Enterobacter</taxon>
    </lineage>
</organism>
<sequence length="98" mass="11171">MKFILLLLFFLFSILTTGCAKKVYVLHEGFVVDDRKTKSIEVFYFYDSFGVSEKINAFEICSDGVGGIEYDKSLIDSIVAIVTFSIITPRRVTFYCIN</sequence>
<dbReference type="InterPro" id="IPR010438">
    <property type="entry name" value="Lambda_Bor"/>
</dbReference>
<comment type="caution">
    <text evidence="1">The sequence shown here is derived from an EMBL/GenBank/DDBJ whole genome shotgun (WGS) entry which is preliminary data.</text>
</comment>
<evidence type="ECO:0000313" key="1">
    <source>
        <dbReference type="EMBL" id="MEB6412265.1"/>
    </source>
</evidence>
<proteinExistence type="predicted"/>
<reference evidence="1 2" key="1">
    <citation type="submission" date="2022-04" db="EMBL/GenBank/DDBJ databases">
        <title>Whole genome surviellance of AMR bacteria from Assam, India: One Health Study.</title>
        <authorList>
            <person name="Mendem S.K."/>
            <person name="Rakshit O."/>
            <person name="Murugesan D."/>
            <person name="Shome R."/>
            <person name="Raisen C."/>
            <person name="Holmes M.A."/>
            <person name="Saikia K."/>
            <person name="Shome B.R."/>
        </authorList>
    </citation>
    <scope>NUCLEOTIDE SEQUENCE [LARGE SCALE GENOMIC DNA]</scope>
    <source>
        <strain evidence="1 2">MGG-11lp</strain>
    </source>
</reference>
<accession>A0ABU6E7S4</accession>
<dbReference type="Proteomes" id="UP001306510">
    <property type="component" value="Unassembled WGS sequence"/>
</dbReference>
<gene>
    <name evidence="1" type="ORF">MXM28_21585</name>
</gene>
<dbReference type="RefSeq" id="WP_325848935.1">
    <property type="nucleotide sequence ID" value="NZ_JALLMC010000011.1"/>
</dbReference>
<dbReference type="Pfam" id="PF06291">
    <property type="entry name" value="Lambda_Bor"/>
    <property type="match status" value="1"/>
</dbReference>
<keyword evidence="2" id="KW-1185">Reference proteome</keyword>
<evidence type="ECO:0000313" key="2">
    <source>
        <dbReference type="Proteomes" id="UP001306510"/>
    </source>
</evidence>
<dbReference type="EMBL" id="JALLMC010000011">
    <property type="protein sequence ID" value="MEB6412265.1"/>
    <property type="molecule type" value="Genomic_DNA"/>
</dbReference>
<dbReference type="PROSITE" id="PS51257">
    <property type="entry name" value="PROKAR_LIPOPROTEIN"/>
    <property type="match status" value="1"/>
</dbReference>